<accession>A0A073IN74</accession>
<evidence type="ECO:0000313" key="1">
    <source>
        <dbReference type="EMBL" id="KEJ90941.1"/>
    </source>
</evidence>
<comment type="caution">
    <text evidence="1">The sequence shown here is derived from an EMBL/GenBank/DDBJ whole genome shotgun (WGS) entry which is preliminary data.</text>
</comment>
<dbReference type="AlphaFoldDB" id="A0A073IN74"/>
<keyword evidence="2" id="KW-1185">Reference proteome</keyword>
<dbReference type="OrthoDB" id="7665722at2"/>
<dbReference type="STRING" id="1300350.Z948_1959"/>
<gene>
    <name evidence="1" type="ORF">DSW25_03330</name>
</gene>
<proteinExistence type="predicted"/>
<name>A0A073IN74_9RHOB</name>
<organism evidence="1 2">
    <name type="scientific">Sulfitobacter donghicola DSW-25 = KCTC 12864 = JCM 14565</name>
    <dbReference type="NCBI Taxonomy" id="1300350"/>
    <lineage>
        <taxon>Bacteria</taxon>
        <taxon>Pseudomonadati</taxon>
        <taxon>Pseudomonadota</taxon>
        <taxon>Alphaproteobacteria</taxon>
        <taxon>Rhodobacterales</taxon>
        <taxon>Roseobacteraceae</taxon>
        <taxon>Sulfitobacter</taxon>
    </lineage>
</organism>
<dbReference type="EMBL" id="JAMC01000001">
    <property type="protein sequence ID" value="KEJ90941.1"/>
    <property type="molecule type" value="Genomic_DNA"/>
</dbReference>
<reference evidence="1 2" key="1">
    <citation type="submission" date="2014-01" db="EMBL/GenBank/DDBJ databases">
        <title>Sulfitobacter donghicola JCM 14565 Genome Sequencing.</title>
        <authorList>
            <person name="Lai Q."/>
            <person name="Hong Z."/>
        </authorList>
    </citation>
    <scope>NUCLEOTIDE SEQUENCE [LARGE SCALE GENOMIC DNA]</scope>
    <source>
        <strain evidence="1 2">JCM 14565</strain>
    </source>
</reference>
<dbReference type="Proteomes" id="UP000027734">
    <property type="component" value="Unassembled WGS sequence"/>
</dbReference>
<protein>
    <recommendedName>
        <fullName evidence="3">5-carboxymethyl-2-hydroxymuconate isomerase</fullName>
    </recommendedName>
</protein>
<sequence length="107" mass="11591">MPQADFSYSSQLTLDASAILATIETVVSAIDSGAGQCKGRAHPIKDTHHTHALLRLRMLNKPHRDDAFMQALLAELQTALTPLIPSPCILGIELGFLEPHYASTTLD</sequence>
<dbReference type="eggNOG" id="COG3232">
    <property type="taxonomic scope" value="Bacteria"/>
</dbReference>
<evidence type="ECO:0008006" key="3">
    <source>
        <dbReference type="Google" id="ProtNLM"/>
    </source>
</evidence>
<evidence type="ECO:0000313" key="2">
    <source>
        <dbReference type="Proteomes" id="UP000027734"/>
    </source>
</evidence>
<dbReference type="RefSeq" id="WP_025059345.1">
    <property type="nucleotide sequence ID" value="NZ_JAMC01000001.1"/>
</dbReference>